<evidence type="ECO:0000313" key="4">
    <source>
        <dbReference type="Proteomes" id="UP000317646"/>
    </source>
</evidence>
<protein>
    <recommendedName>
        <fullName evidence="5">DUF3592 domain-containing protein</fullName>
    </recommendedName>
</protein>
<dbReference type="EMBL" id="RCYZ01000005">
    <property type="protein sequence ID" value="TPG65442.1"/>
    <property type="molecule type" value="Genomic_DNA"/>
</dbReference>
<sequence>MNINFLINKNMQKLLLLLVLVGALRPARAQTPAAPGPDTILRRDGQEIQGRVVVLTPTELRYLPAAPAPPDTLALPVAEVFLIRYANGTREVLPPAPAAGAPADPLAGLGTRQRDSLGRRDAATHYRTPGAFWGAAGAAFGASPVYGIAVPIVLSAKPVKPVNFQAPDQTLLLDPSYQHGYQQQANSTKRKQAWAGYATGTGAWAVLFGALLIAVASSWH</sequence>
<organism evidence="3 4">
    <name type="scientific">Hymenobacter nivis</name>
    <dbReference type="NCBI Taxonomy" id="1850093"/>
    <lineage>
        <taxon>Bacteria</taxon>
        <taxon>Pseudomonadati</taxon>
        <taxon>Bacteroidota</taxon>
        <taxon>Cytophagia</taxon>
        <taxon>Cytophagales</taxon>
        <taxon>Hymenobacteraceae</taxon>
        <taxon>Hymenobacter</taxon>
    </lineage>
</organism>
<feature type="chain" id="PRO_5021403020" description="DUF3592 domain-containing protein" evidence="2">
    <location>
        <begin position="30"/>
        <end position="220"/>
    </location>
</feature>
<keyword evidence="1" id="KW-1133">Transmembrane helix</keyword>
<keyword evidence="1" id="KW-0472">Membrane</keyword>
<reference evidence="3 4" key="1">
    <citation type="journal article" date="2019" name="Environ. Microbiol.">
        <title>Species interactions and distinct microbial communities in high Arctic permafrost affected cryosols are associated with the CH4 and CO2 gas fluxes.</title>
        <authorList>
            <person name="Altshuler I."/>
            <person name="Hamel J."/>
            <person name="Turney S."/>
            <person name="Magnuson E."/>
            <person name="Levesque R."/>
            <person name="Greer C."/>
            <person name="Whyte L.G."/>
        </authorList>
    </citation>
    <scope>NUCLEOTIDE SEQUENCE [LARGE SCALE GENOMIC DNA]</scope>
    <source>
        <strain evidence="3 4">S9.2P</strain>
    </source>
</reference>
<dbReference type="AlphaFoldDB" id="A0A502GVF1"/>
<dbReference type="Proteomes" id="UP000317646">
    <property type="component" value="Unassembled WGS sequence"/>
</dbReference>
<feature type="signal peptide" evidence="2">
    <location>
        <begin position="1"/>
        <end position="29"/>
    </location>
</feature>
<keyword evidence="2" id="KW-0732">Signal</keyword>
<evidence type="ECO:0000256" key="2">
    <source>
        <dbReference type="SAM" id="SignalP"/>
    </source>
</evidence>
<feature type="transmembrane region" description="Helical" evidence="1">
    <location>
        <begin position="194"/>
        <end position="216"/>
    </location>
</feature>
<gene>
    <name evidence="3" type="ORF">EAH73_13290</name>
</gene>
<evidence type="ECO:0008006" key="5">
    <source>
        <dbReference type="Google" id="ProtNLM"/>
    </source>
</evidence>
<proteinExistence type="predicted"/>
<comment type="caution">
    <text evidence="3">The sequence shown here is derived from an EMBL/GenBank/DDBJ whole genome shotgun (WGS) entry which is preliminary data.</text>
</comment>
<evidence type="ECO:0000313" key="3">
    <source>
        <dbReference type="EMBL" id="TPG65442.1"/>
    </source>
</evidence>
<evidence type="ECO:0000256" key="1">
    <source>
        <dbReference type="SAM" id="Phobius"/>
    </source>
</evidence>
<keyword evidence="4" id="KW-1185">Reference proteome</keyword>
<keyword evidence="1" id="KW-0812">Transmembrane</keyword>
<name>A0A502GVF1_9BACT</name>
<accession>A0A502GVF1</accession>